<evidence type="ECO:0000256" key="1">
    <source>
        <dbReference type="SAM" id="SignalP"/>
    </source>
</evidence>
<evidence type="ECO:0000259" key="2">
    <source>
        <dbReference type="Pfam" id="PF00174"/>
    </source>
</evidence>
<dbReference type="Pfam" id="PF00174">
    <property type="entry name" value="Oxidored_molyb"/>
    <property type="match status" value="1"/>
</dbReference>
<gene>
    <name evidence="3" type="ORF">ABS361_00110</name>
</gene>
<dbReference type="Gene3D" id="3.90.420.10">
    <property type="entry name" value="Oxidoreductase, molybdopterin-binding domain"/>
    <property type="match status" value="1"/>
</dbReference>
<feature type="chain" id="PRO_5043907951" evidence="1">
    <location>
        <begin position="24"/>
        <end position="163"/>
    </location>
</feature>
<evidence type="ECO:0000313" key="3">
    <source>
        <dbReference type="EMBL" id="XBY44755.1"/>
    </source>
</evidence>
<protein>
    <submittedName>
        <fullName evidence="3">Molybdopterin-dependent oxidoreductase</fullName>
    </submittedName>
</protein>
<feature type="domain" description="Oxidoreductase molybdopterin-binding" evidence="2">
    <location>
        <begin position="62"/>
        <end position="137"/>
    </location>
</feature>
<name>A0AAU7XCG5_9HYPH</name>
<dbReference type="InterPro" id="IPR000572">
    <property type="entry name" value="OxRdtase_Mopterin-bd_dom"/>
</dbReference>
<dbReference type="EMBL" id="CP158568">
    <property type="protein sequence ID" value="XBY44755.1"/>
    <property type="molecule type" value="Genomic_DNA"/>
</dbReference>
<dbReference type="KEGG" id="mflg:ABS361_00110"/>
<accession>A0AAU7XCG5</accession>
<dbReference type="AlphaFoldDB" id="A0AAU7XCG5"/>
<sequence length="163" mass="17839">MRGLFATILVLLSLAALAPSASAQSAGTDAKVILTVDGAVGAKAEFTRETLEALGLATIKTSTPWHDGVQTFEGVPLAKLMEKVQATGDRADVVALNRYTMELPLADFARYDVILATRRNGHPMDIKDKGPLFVIYPFDARPDLKTEVYYSRSVWQVRTITLR</sequence>
<proteinExistence type="predicted"/>
<feature type="signal peptide" evidence="1">
    <location>
        <begin position="1"/>
        <end position="23"/>
    </location>
</feature>
<dbReference type="RefSeq" id="WP_407049846.1">
    <property type="nucleotide sequence ID" value="NZ_CP158568.1"/>
</dbReference>
<organism evidence="3">
    <name type="scientific">Methyloraptor flagellatus</name>
    <dbReference type="NCBI Taxonomy" id="3162530"/>
    <lineage>
        <taxon>Bacteria</taxon>
        <taxon>Pseudomonadati</taxon>
        <taxon>Pseudomonadota</taxon>
        <taxon>Alphaproteobacteria</taxon>
        <taxon>Hyphomicrobiales</taxon>
        <taxon>Ancalomicrobiaceae</taxon>
        <taxon>Methyloraptor</taxon>
    </lineage>
</organism>
<reference evidence="3" key="1">
    <citation type="submission" date="2024-06" db="EMBL/GenBank/DDBJ databases">
        <title>Methylostella associata gen. nov., sp. nov., a novel Ancalomicrobiaceae-affiliated facultatively methylotrophic bacteria that feed on methanotrophs of the genus Methylococcus.</title>
        <authorList>
            <person name="Saltykova V."/>
            <person name="Danilova O.V."/>
            <person name="Oshkin I.Y."/>
            <person name="Belova S.E."/>
            <person name="Pimenov N.V."/>
            <person name="Dedysh S.N."/>
        </authorList>
    </citation>
    <scope>NUCLEOTIDE SEQUENCE</scope>
    <source>
        <strain evidence="3">S20</strain>
    </source>
</reference>
<keyword evidence="1" id="KW-0732">Signal</keyword>
<dbReference type="InterPro" id="IPR036374">
    <property type="entry name" value="OxRdtase_Mopterin-bd_sf"/>
</dbReference>
<dbReference type="SUPFAM" id="SSF56524">
    <property type="entry name" value="Oxidoreductase molybdopterin-binding domain"/>
    <property type="match status" value="1"/>
</dbReference>